<keyword evidence="2" id="KW-1185">Reference proteome</keyword>
<dbReference type="GeneTree" id="ENSGT00900000143181"/>
<reference evidence="1" key="1">
    <citation type="submission" date="2019-08" db="EMBL/GenBank/DDBJ databases">
        <title>Phocoena sinus (Vaquita) genome, mPhoSin1, primary haplotype.</title>
        <authorList>
            <person name="Morin P."/>
            <person name="Mountcastle J."/>
            <person name="Fungtammasan C."/>
            <person name="Rhie A."/>
            <person name="Rojas-Bracho L."/>
            <person name="Smith C.R."/>
            <person name="Taylor B.L."/>
            <person name="Gulland F.M.D."/>
            <person name="Musser W."/>
            <person name="Houck M."/>
            <person name="Haase B."/>
            <person name="Paez S."/>
            <person name="Howe K."/>
            <person name="Torrance J."/>
            <person name="Formenti G."/>
            <person name="Phillippy A."/>
            <person name="Ryder O."/>
            <person name="Jarvis E.D."/>
            <person name="Fedrigo O."/>
        </authorList>
    </citation>
    <scope>NUCLEOTIDE SEQUENCE [LARGE SCALE GENOMIC DNA]</scope>
</reference>
<sequence>MTWSLPDGSLISGFHSEESFWEKPLHGPPCPLSSHRFPHIALRGTRTGSPGRWCCWRCRYTPQRLCTGCSSGSGTTRGHGCAPPCARPGSARRGGTATMGTWVHPRQKMGLSLLKQPSLCAKIGLRRTTQAPKTIWLAHLKRKPKSGQQALQLQQSCLVRFGKTCTPVLAF</sequence>
<proteinExistence type="predicted"/>
<evidence type="ECO:0000313" key="1">
    <source>
        <dbReference type="Ensembl" id="ENSPSNP00000010319.1"/>
    </source>
</evidence>
<dbReference type="AlphaFoldDB" id="A0A8C9BI62"/>
<evidence type="ECO:0000313" key="2">
    <source>
        <dbReference type="Proteomes" id="UP000694554"/>
    </source>
</evidence>
<dbReference type="Ensembl" id="ENSPSNT00000011673.1">
    <property type="protein sequence ID" value="ENSPSNP00000010319.1"/>
    <property type="gene ID" value="ENSPSNG00000007635.1"/>
</dbReference>
<protein>
    <submittedName>
        <fullName evidence="1">Uncharacterized protein</fullName>
    </submittedName>
</protein>
<organism evidence="1 2">
    <name type="scientific">Phocoena sinus</name>
    <name type="common">Vaquita</name>
    <dbReference type="NCBI Taxonomy" id="42100"/>
    <lineage>
        <taxon>Eukaryota</taxon>
        <taxon>Metazoa</taxon>
        <taxon>Chordata</taxon>
        <taxon>Craniata</taxon>
        <taxon>Vertebrata</taxon>
        <taxon>Euteleostomi</taxon>
        <taxon>Mammalia</taxon>
        <taxon>Eutheria</taxon>
        <taxon>Laurasiatheria</taxon>
        <taxon>Artiodactyla</taxon>
        <taxon>Whippomorpha</taxon>
        <taxon>Cetacea</taxon>
        <taxon>Odontoceti</taxon>
        <taxon>Phocoenidae</taxon>
        <taxon>Phocoena</taxon>
    </lineage>
</organism>
<accession>A0A8C9BI62</accession>
<reference evidence="1" key="2">
    <citation type="submission" date="2025-08" db="UniProtKB">
        <authorList>
            <consortium name="Ensembl"/>
        </authorList>
    </citation>
    <scope>IDENTIFICATION</scope>
</reference>
<name>A0A8C9BI62_PHOSS</name>
<reference evidence="1" key="3">
    <citation type="submission" date="2025-09" db="UniProtKB">
        <authorList>
            <consortium name="Ensembl"/>
        </authorList>
    </citation>
    <scope>IDENTIFICATION</scope>
</reference>
<dbReference type="Proteomes" id="UP000694554">
    <property type="component" value="Chromosome 8"/>
</dbReference>